<dbReference type="Pfam" id="PF14108">
    <property type="entry name" value="ABA4-like"/>
    <property type="match status" value="1"/>
</dbReference>
<dbReference type="OrthoDB" id="196782at2759"/>
<dbReference type="Proteomes" id="UP000008141">
    <property type="component" value="Unassembled WGS sequence"/>
</dbReference>
<feature type="transmembrane region" description="Helical" evidence="1">
    <location>
        <begin position="110"/>
        <end position="131"/>
    </location>
</feature>
<dbReference type="InParanoid" id="E1Z1Y3"/>
<dbReference type="InterPro" id="IPR025461">
    <property type="entry name" value="ABA4-like"/>
</dbReference>
<name>E1Z1Y3_CHLVA</name>
<keyword evidence="1" id="KW-0472">Membrane</keyword>
<dbReference type="KEGG" id="cvr:CHLNCDRAFT_132919"/>
<dbReference type="eggNOG" id="ENOG502S5UD">
    <property type="taxonomic scope" value="Eukaryota"/>
</dbReference>
<feature type="transmembrane region" description="Helical" evidence="1">
    <location>
        <begin position="143"/>
        <end position="165"/>
    </location>
</feature>
<dbReference type="GeneID" id="17359263"/>
<keyword evidence="1" id="KW-1133">Transmembrane helix</keyword>
<feature type="transmembrane region" description="Helical" evidence="1">
    <location>
        <begin position="55"/>
        <end position="74"/>
    </location>
</feature>
<reference evidence="2 3" key="1">
    <citation type="journal article" date="2010" name="Plant Cell">
        <title>The Chlorella variabilis NC64A genome reveals adaptation to photosymbiosis, coevolution with viruses, and cryptic sex.</title>
        <authorList>
            <person name="Blanc G."/>
            <person name="Duncan G."/>
            <person name="Agarkova I."/>
            <person name="Borodovsky M."/>
            <person name="Gurnon J."/>
            <person name="Kuo A."/>
            <person name="Lindquist E."/>
            <person name="Lucas S."/>
            <person name="Pangilinan J."/>
            <person name="Polle J."/>
            <person name="Salamov A."/>
            <person name="Terry A."/>
            <person name="Yamada T."/>
            <person name="Dunigan D.D."/>
            <person name="Grigoriev I.V."/>
            <person name="Claverie J.M."/>
            <person name="Van Etten J.L."/>
        </authorList>
    </citation>
    <scope>NUCLEOTIDE SEQUENCE [LARGE SCALE GENOMIC DNA]</scope>
    <source>
        <strain evidence="2 3">NC64A</strain>
    </source>
</reference>
<organism evidence="3">
    <name type="scientific">Chlorella variabilis</name>
    <name type="common">Green alga</name>
    <dbReference type="NCBI Taxonomy" id="554065"/>
    <lineage>
        <taxon>Eukaryota</taxon>
        <taxon>Viridiplantae</taxon>
        <taxon>Chlorophyta</taxon>
        <taxon>core chlorophytes</taxon>
        <taxon>Trebouxiophyceae</taxon>
        <taxon>Chlorellales</taxon>
        <taxon>Chlorellaceae</taxon>
        <taxon>Chlorella clade</taxon>
        <taxon>Chlorella</taxon>
    </lineage>
</organism>
<dbReference type="PANTHER" id="PTHR34543:SF1">
    <property type="entry name" value="PROTEIN ABA DEFICIENT 4, CHLOROPLASTIC"/>
    <property type="match status" value="1"/>
</dbReference>
<sequence>MAAIGAAAAAAAAAAAQQQQLVSQLFAASTVYALAVAALMVLLPRWSVTRRLVRSPLVLLPLIAVYGLLLAWSWQPDTFSLVLPGSLAEGFKGGFNPQFMPSLAGICTLFSRWLTAASLWVHLLAVNLFAARELYMEGLVEEVPTWHSILLCMTLAPLGLLSHTLTKAVARRT</sequence>
<dbReference type="AlphaFoldDB" id="E1Z1Y3"/>
<evidence type="ECO:0000256" key="1">
    <source>
        <dbReference type="SAM" id="Phobius"/>
    </source>
</evidence>
<proteinExistence type="predicted"/>
<keyword evidence="3" id="KW-1185">Reference proteome</keyword>
<evidence type="ECO:0000313" key="2">
    <source>
        <dbReference type="EMBL" id="EFN59898.1"/>
    </source>
</evidence>
<dbReference type="FunCoup" id="E1Z1Y3">
    <property type="interactions" value="183"/>
</dbReference>
<keyword evidence="1" id="KW-0812">Transmembrane</keyword>
<feature type="transmembrane region" description="Helical" evidence="1">
    <location>
        <begin position="25"/>
        <end position="43"/>
    </location>
</feature>
<protein>
    <submittedName>
        <fullName evidence="2">Uncharacterized protein</fullName>
    </submittedName>
</protein>
<gene>
    <name evidence="2" type="ORF">CHLNCDRAFT_132919</name>
</gene>
<dbReference type="PANTHER" id="PTHR34543">
    <property type="entry name" value="PROTEIN ABA DEFICIENT 4, CHLOROPLASTIC"/>
    <property type="match status" value="1"/>
</dbReference>
<dbReference type="OMA" id="ILLCCPI"/>
<evidence type="ECO:0000313" key="3">
    <source>
        <dbReference type="Proteomes" id="UP000008141"/>
    </source>
</evidence>
<dbReference type="EMBL" id="GL433835">
    <property type="protein sequence ID" value="EFN59898.1"/>
    <property type="molecule type" value="Genomic_DNA"/>
</dbReference>
<dbReference type="RefSeq" id="XP_005852000.1">
    <property type="nucleotide sequence ID" value="XM_005851938.1"/>
</dbReference>
<accession>E1Z1Y3</accession>